<dbReference type="PANTHER" id="PTHR42895:SF2">
    <property type="entry name" value="IRON-SULFUR CLUSTER PROTEIN"/>
    <property type="match status" value="1"/>
</dbReference>
<dbReference type="RefSeq" id="WP_015403401.1">
    <property type="nucleotide sequence ID" value="NC_020304.1"/>
</dbReference>
<dbReference type="InterPro" id="IPR012675">
    <property type="entry name" value="Beta-grasp_dom_sf"/>
</dbReference>
<dbReference type="eggNOG" id="COG0633">
    <property type="taxonomic scope" value="Bacteria"/>
</dbReference>
<accession>M1P7N3</accession>
<dbReference type="InterPro" id="IPR001041">
    <property type="entry name" value="2Fe-2S_ferredoxin-type"/>
</dbReference>
<dbReference type="InterPro" id="IPR042259">
    <property type="entry name" value="Raco-like_middle_sf"/>
</dbReference>
<proteinExistence type="predicted"/>
<dbReference type="CDD" id="cd00207">
    <property type="entry name" value="fer2"/>
    <property type="match status" value="1"/>
</dbReference>
<feature type="domain" description="2Fe-2S ferredoxin-type" evidence="1">
    <location>
        <begin position="3"/>
        <end position="92"/>
    </location>
</feature>
<protein>
    <submittedName>
        <fullName evidence="2">Putative metal-binding protein</fullName>
    </submittedName>
</protein>
<dbReference type="PATRIC" id="fig|1167006.5.peg.1266"/>
<dbReference type="Gene3D" id="3.10.20.880">
    <property type="match status" value="1"/>
</dbReference>
<dbReference type="OrthoDB" id="9810588at2"/>
<dbReference type="SUPFAM" id="SSF54292">
    <property type="entry name" value="2Fe-2S ferredoxin-like"/>
    <property type="match status" value="1"/>
</dbReference>
<dbReference type="HOGENOM" id="CLU_019091_0_0_7"/>
<dbReference type="PANTHER" id="PTHR42895">
    <property type="entry name" value="IRON-SULFUR CLUSTER-BINDING PROTEIN-RELATED"/>
    <property type="match status" value="1"/>
</dbReference>
<dbReference type="InterPro" id="IPR041414">
    <property type="entry name" value="Raco-like_middle"/>
</dbReference>
<evidence type="ECO:0000313" key="2">
    <source>
        <dbReference type="EMBL" id="AGF77707.1"/>
    </source>
</evidence>
<keyword evidence="3" id="KW-1185">Reference proteome</keyword>
<evidence type="ECO:0000313" key="3">
    <source>
        <dbReference type="Proteomes" id="UP000011721"/>
    </source>
</evidence>
<dbReference type="Proteomes" id="UP000011721">
    <property type="component" value="Chromosome"/>
</dbReference>
<dbReference type="Gene3D" id="3.10.20.30">
    <property type="match status" value="1"/>
</dbReference>
<dbReference type="KEGG" id="dsf:UWK_01139"/>
<sequence length="638" mass="69499">MKHNIHFLPDDVHVTVEDGENLLSAAAAAGVYIHAYCGGDGVCGKCKVTLENGDVESDSAASLKKGEYDKGVRLACKARVVSDITVRIPEMVKADGKALKCAPKTTRAISARSLDSLIGSWSVDPPVGKKFLKIPPPTLEDNISDMQRLMRALKNANPDSLEPSYDHPELIHELPLVLREANWDVTVILLHGKGQKEPDRIIAVEPGDTTDRLYGLAVDIGTTTCGGVLIDLNSGEIVAEGSGYNAQIGYGEDVISRMIYSQRPGGLKGLQGKVIHTINNIIEEVCKKHIISPSDISYIMTAGNTVMAHLMLAINPKFLREAPYVPSVSQFPLTKAAGLGIMAHPSVRMFLYPCISSYVGGDIVAGVHACQMQKSDEISLFIDIGTNGEIVVGNKDWMVCAACSAGPAFEGGGIKFGMRASQGAIENFQIHPETYDPMIVTIGQTKPRGICGSGLISIVAELLDAGVLDPQGKFNRSLNHPRIREGEDRWEYVLAWDRDSMIGEDIVITEVDLDNLIRAKGAMYAGYQTLLESVGLTFSDLDRVILAGNFGSYIDLERAISIGLLPDIDRDRFFYIGNASMLGCQISLTDHKRFRERVAVRTLMTNMELSENPDFMNHYMAALFLPHTDMSLFPSAKK</sequence>
<dbReference type="Gene3D" id="3.30.420.480">
    <property type="entry name" value="Domain of unknown function (DUF4445)"/>
    <property type="match status" value="1"/>
</dbReference>
<dbReference type="eggNOG" id="COG3894">
    <property type="taxonomic scope" value="Bacteria"/>
</dbReference>
<dbReference type="InterPro" id="IPR040506">
    <property type="entry name" value="RACo_linker"/>
</dbReference>
<dbReference type="InterPro" id="IPR027980">
    <property type="entry name" value="RACo_C"/>
</dbReference>
<dbReference type="InterPro" id="IPR043129">
    <property type="entry name" value="ATPase_NBD"/>
</dbReference>
<dbReference type="InterPro" id="IPR036010">
    <property type="entry name" value="2Fe-2S_ferredoxin-like_sf"/>
</dbReference>
<dbReference type="Pfam" id="PF14574">
    <property type="entry name" value="RACo_C_ter"/>
    <property type="match status" value="1"/>
</dbReference>
<dbReference type="Pfam" id="PF17651">
    <property type="entry name" value="Raco_middle"/>
    <property type="match status" value="1"/>
</dbReference>
<name>M1P7N3_DESSD</name>
<dbReference type="InterPro" id="IPR052911">
    <property type="entry name" value="Corrinoid_activation_enz"/>
</dbReference>
<organism evidence="2 3">
    <name type="scientific">Desulfocapsa sulfexigens (strain DSM 10523 / SB164P1)</name>
    <dbReference type="NCBI Taxonomy" id="1167006"/>
    <lineage>
        <taxon>Bacteria</taxon>
        <taxon>Pseudomonadati</taxon>
        <taxon>Thermodesulfobacteriota</taxon>
        <taxon>Desulfobulbia</taxon>
        <taxon>Desulfobulbales</taxon>
        <taxon>Desulfocapsaceae</taxon>
        <taxon>Desulfocapsa</taxon>
    </lineage>
</organism>
<dbReference type="Pfam" id="PF00111">
    <property type="entry name" value="Fer2"/>
    <property type="match status" value="1"/>
</dbReference>
<dbReference type="SUPFAM" id="SSF53067">
    <property type="entry name" value="Actin-like ATPase domain"/>
    <property type="match status" value="1"/>
</dbReference>
<dbReference type="AlphaFoldDB" id="M1P7N3"/>
<gene>
    <name evidence="2" type="ordered locus">UWK_01139</name>
</gene>
<dbReference type="STRING" id="1167006.UWK_01139"/>
<dbReference type="GO" id="GO:0051536">
    <property type="term" value="F:iron-sulfur cluster binding"/>
    <property type="evidence" value="ECO:0007669"/>
    <property type="project" value="InterPro"/>
</dbReference>
<reference evidence="3" key="1">
    <citation type="journal article" date="2013" name="Stand. Genomic Sci.">
        <title>Complete genome sequence of Desulfocapsa sulfexigens, a marine deltaproteobacterium specialized in disproportionating inorganic sulfur compounds.</title>
        <authorList>
            <person name="Finster K.W."/>
            <person name="Kjeldsen K.U."/>
            <person name="Kube M."/>
            <person name="Reinhardt R."/>
            <person name="Mussmann M."/>
            <person name="Amann R."/>
            <person name="Schreiber L."/>
        </authorList>
    </citation>
    <scope>NUCLEOTIDE SEQUENCE [LARGE SCALE GENOMIC DNA]</scope>
    <source>
        <strain evidence="3">DSM 10523 / SB164P1</strain>
    </source>
</reference>
<dbReference type="PROSITE" id="PS51085">
    <property type="entry name" value="2FE2S_FER_2"/>
    <property type="match status" value="1"/>
</dbReference>
<dbReference type="EMBL" id="CP003985">
    <property type="protein sequence ID" value="AGF77707.1"/>
    <property type="molecule type" value="Genomic_DNA"/>
</dbReference>
<evidence type="ECO:0000259" key="1">
    <source>
        <dbReference type="PROSITE" id="PS51085"/>
    </source>
</evidence>
<dbReference type="Pfam" id="PF17650">
    <property type="entry name" value="RACo_linker"/>
    <property type="match status" value="1"/>
</dbReference>